<name>A0A7J4GWG6_9ARCH</name>
<feature type="binding site" evidence="7">
    <location>
        <position position="16"/>
    </location>
    <ligand>
        <name>ATP</name>
        <dbReference type="ChEBI" id="CHEBI:30616"/>
    </ligand>
</feature>
<evidence type="ECO:0000256" key="6">
    <source>
        <dbReference type="ARBA" id="ARBA00022840"/>
    </source>
</evidence>
<evidence type="ECO:0000313" key="8">
    <source>
        <dbReference type="EMBL" id="HIF37392.1"/>
    </source>
</evidence>
<dbReference type="GO" id="GO:0042274">
    <property type="term" value="P:ribosomal small subunit biogenesis"/>
    <property type="evidence" value="ECO:0007669"/>
    <property type="project" value="UniProtKB-UniRule"/>
</dbReference>
<dbReference type="GO" id="GO:0005524">
    <property type="term" value="F:ATP binding"/>
    <property type="evidence" value="ECO:0007669"/>
    <property type="project" value="UniProtKB-UniRule"/>
</dbReference>
<dbReference type="AlphaFoldDB" id="A0A7J4GWG6"/>
<sequence>MVRYALTGTPGTGKTTISKLLDQKIIALSDYYKDSSEGKAGSGEWIIDIDKIKKNVFIAEDSILEGHFAHEFDNIDKIIVLRCDPRVLINRLKERGYSKEKVRENLEAEAIGTIYSESLERLDFTNIAQLDTSSNTVSESADILKEFMNGNIKLEEEIDYSERILEWY</sequence>
<dbReference type="InterPro" id="IPR027417">
    <property type="entry name" value="P-loop_NTPase"/>
</dbReference>
<keyword evidence="6 7" id="KW-0067">ATP-binding</keyword>
<keyword evidence="3 7" id="KW-0808">Transferase</keyword>
<feature type="region of interest" description="NMP" evidence="7">
    <location>
        <begin position="27"/>
        <end position="47"/>
    </location>
</feature>
<dbReference type="GO" id="GO:0006364">
    <property type="term" value="P:rRNA processing"/>
    <property type="evidence" value="ECO:0007669"/>
    <property type="project" value="UniProtKB-KW"/>
</dbReference>
<comment type="subunit">
    <text evidence="7">Interacts with uS11. Not a structural component of 40S pre-ribosomes, but transiently interacts with them by binding to uS11.</text>
</comment>
<comment type="similarity">
    <text evidence="7">Belongs to the adenylate kinase family. AK6 subfamily.</text>
</comment>
<feature type="binding site" evidence="7">
    <location>
        <position position="11"/>
    </location>
    <ligand>
        <name>ATP</name>
        <dbReference type="ChEBI" id="CHEBI:30616"/>
    </ligand>
</feature>
<feature type="binding site" evidence="7">
    <location>
        <position position="15"/>
    </location>
    <ligand>
        <name>ATP</name>
        <dbReference type="ChEBI" id="CHEBI:30616"/>
    </ligand>
</feature>
<dbReference type="SUPFAM" id="SSF52540">
    <property type="entry name" value="P-loop containing nucleoside triphosphate hydrolases"/>
    <property type="match status" value="1"/>
</dbReference>
<protein>
    <recommendedName>
        <fullName evidence="7">Putative adenylate kinase</fullName>
        <shortName evidence="7">AK</shortName>
        <ecNumber evidence="7">2.7.4.3</ecNumber>
    </recommendedName>
    <alternativeName>
        <fullName evidence="7">ATP-AMP transphosphorylase</fullName>
    </alternativeName>
</protein>
<feature type="binding site" evidence="7">
    <location>
        <position position="14"/>
    </location>
    <ligand>
        <name>ATP</name>
        <dbReference type="ChEBI" id="CHEBI:30616"/>
    </ligand>
</feature>
<dbReference type="Gene3D" id="3.40.50.300">
    <property type="entry name" value="P-loop containing nucleotide triphosphate hydrolases"/>
    <property type="match status" value="1"/>
</dbReference>
<comment type="caution">
    <text evidence="7">Lacks conserved residue(s) required for the propagation of feature annotation.</text>
</comment>
<evidence type="ECO:0000256" key="2">
    <source>
        <dbReference type="ARBA" id="ARBA00022552"/>
    </source>
</evidence>
<evidence type="ECO:0000256" key="7">
    <source>
        <dbReference type="HAMAP-Rule" id="MF_00039"/>
    </source>
</evidence>
<dbReference type="EMBL" id="DUCX01000044">
    <property type="protein sequence ID" value="HIF37392.1"/>
    <property type="molecule type" value="Genomic_DNA"/>
</dbReference>
<keyword evidence="5 7" id="KW-0418">Kinase</keyword>
<proteinExistence type="inferred from homology"/>
<comment type="catalytic activity">
    <reaction evidence="7">
        <text>ATP + H2O = ADP + phosphate + H(+)</text>
        <dbReference type="Rhea" id="RHEA:13065"/>
        <dbReference type="ChEBI" id="CHEBI:15377"/>
        <dbReference type="ChEBI" id="CHEBI:15378"/>
        <dbReference type="ChEBI" id="CHEBI:30616"/>
        <dbReference type="ChEBI" id="CHEBI:43474"/>
        <dbReference type="ChEBI" id="CHEBI:456216"/>
    </reaction>
</comment>
<organism evidence="8 9">
    <name type="scientific">Marine Group III euryarchaeote</name>
    <dbReference type="NCBI Taxonomy" id="2173149"/>
    <lineage>
        <taxon>Archaea</taxon>
        <taxon>Methanobacteriati</taxon>
        <taxon>Thermoplasmatota</taxon>
        <taxon>Thermoplasmata</taxon>
        <taxon>Candidatus Thermoprofundales</taxon>
    </lineage>
</organism>
<gene>
    <name evidence="8" type="ORF">EYQ70_03180</name>
</gene>
<dbReference type="EC" id="2.7.4.3" evidence="7"/>
<comment type="function">
    <text evidence="7">Broad-specificity nucleoside monophosphate (NMP) kinase that catalyzes the reversible transfer of the terminal phosphate group between nucleoside triphosphates and monophosphates. Has also ATPase activity. Involved in the late maturation steps of the 30S ribosomal particles, specifically 16S rRNA maturation. While NMP activity is not required for ribosome maturation, ATPase activity is. Associates transiently with small ribosomal subunit protein uS11. ATP hydrolysis breaks the interaction with uS11. May temporarily remove uS11 from the ribosome to enable a conformational change of the ribosomal RNA that is needed for the final maturation step of the small ribosomal subunit.</text>
</comment>
<reference evidence="9" key="1">
    <citation type="journal article" date="2019" name="bioRxiv">
        <title>Genome diversification in globally distributed novel marine Proteobacteria is linked to environmental adaptation.</title>
        <authorList>
            <person name="Zhou Z."/>
            <person name="Tran P.Q."/>
            <person name="Kieft K."/>
            <person name="Anantharaman K."/>
        </authorList>
    </citation>
    <scope>NUCLEOTIDE SEQUENCE [LARGE SCALE GENOMIC DNA]</scope>
</reference>
<dbReference type="Proteomes" id="UP000585802">
    <property type="component" value="Unassembled WGS sequence"/>
</dbReference>
<keyword evidence="2 7" id="KW-0698">rRNA processing</keyword>
<dbReference type="HAMAP" id="MF_00039">
    <property type="entry name" value="Adenylate_kinase_AK6"/>
    <property type="match status" value="1"/>
</dbReference>
<keyword evidence="4 7" id="KW-0547">Nucleotide-binding</keyword>
<evidence type="ECO:0000256" key="3">
    <source>
        <dbReference type="ARBA" id="ARBA00022679"/>
    </source>
</evidence>
<dbReference type="PANTHER" id="PTHR12595">
    <property type="entry name" value="POS9-ACTIVATING FACTOR FAP7-RELATED"/>
    <property type="match status" value="1"/>
</dbReference>
<evidence type="ECO:0000313" key="9">
    <source>
        <dbReference type="Proteomes" id="UP000585802"/>
    </source>
</evidence>
<dbReference type="GO" id="GO:0016887">
    <property type="term" value="F:ATP hydrolysis activity"/>
    <property type="evidence" value="ECO:0007669"/>
    <property type="project" value="InterPro"/>
</dbReference>
<dbReference type="InterPro" id="IPR020618">
    <property type="entry name" value="Adenyl_kinase_AK6"/>
</dbReference>
<evidence type="ECO:0000256" key="5">
    <source>
        <dbReference type="ARBA" id="ARBA00022777"/>
    </source>
</evidence>
<keyword evidence="1 7" id="KW-0690">Ribosome biogenesis</keyword>
<dbReference type="PANTHER" id="PTHR12595:SF0">
    <property type="entry name" value="ADENYLATE KINASE ISOENZYME 6"/>
    <property type="match status" value="1"/>
</dbReference>
<evidence type="ECO:0000256" key="4">
    <source>
        <dbReference type="ARBA" id="ARBA00022741"/>
    </source>
</evidence>
<evidence type="ECO:0000256" key="1">
    <source>
        <dbReference type="ARBA" id="ARBA00022517"/>
    </source>
</evidence>
<dbReference type="GO" id="GO:0004017">
    <property type="term" value="F:AMP kinase activity"/>
    <property type="evidence" value="ECO:0007669"/>
    <property type="project" value="UniProtKB-UniRule"/>
</dbReference>
<feature type="binding site" evidence="7">
    <location>
        <position position="95"/>
    </location>
    <ligand>
        <name>ATP</name>
        <dbReference type="ChEBI" id="CHEBI:30616"/>
    </ligand>
</feature>
<feature type="binding site" evidence="7">
    <location>
        <position position="13"/>
    </location>
    <ligand>
        <name>ATP</name>
        <dbReference type="ChEBI" id="CHEBI:30616"/>
    </ligand>
</feature>
<comment type="catalytic activity">
    <reaction evidence="7">
        <text>AMP + ATP = 2 ADP</text>
        <dbReference type="Rhea" id="RHEA:12973"/>
        <dbReference type="ChEBI" id="CHEBI:30616"/>
        <dbReference type="ChEBI" id="CHEBI:456215"/>
        <dbReference type="ChEBI" id="CHEBI:456216"/>
        <dbReference type="EC" id="2.7.4.3"/>
    </reaction>
</comment>
<accession>A0A7J4GWG6</accession>
<comment type="caution">
    <text evidence="8">The sequence shown here is derived from an EMBL/GenBank/DDBJ whole genome shotgun (WGS) entry which is preliminary data.</text>
</comment>
<dbReference type="Pfam" id="PF13238">
    <property type="entry name" value="AAA_18"/>
    <property type="match status" value="1"/>
</dbReference>
<feature type="region of interest" description="LID" evidence="7">
    <location>
        <begin position="94"/>
        <end position="104"/>
    </location>
</feature>